<evidence type="ECO:0000256" key="3">
    <source>
        <dbReference type="ARBA" id="ARBA00022617"/>
    </source>
</evidence>
<keyword evidence="7 9" id="KW-0408">Iron</keyword>
<dbReference type="PROSITE" id="PS51007">
    <property type="entry name" value="CYTC"/>
    <property type="match status" value="2"/>
</dbReference>
<dbReference type="SUPFAM" id="SSF46626">
    <property type="entry name" value="Cytochrome c"/>
    <property type="match status" value="2"/>
</dbReference>
<evidence type="ECO:0000256" key="6">
    <source>
        <dbReference type="ARBA" id="ARBA00022982"/>
    </source>
</evidence>
<evidence type="ECO:0000313" key="13">
    <source>
        <dbReference type="Proteomes" id="UP000886602"/>
    </source>
</evidence>
<feature type="binding site" description="axial binding residue" evidence="9">
    <location>
        <position position="188"/>
    </location>
    <ligand>
        <name>heme c</name>
        <dbReference type="ChEBI" id="CHEBI:61717"/>
        <label>2</label>
    </ligand>
    <ligandPart>
        <name>Fe</name>
        <dbReference type="ChEBI" id="CHEBI:18248"/>
    </ligandPart>
</feature>
<proteinExistence type="predicted"/>
<keyword evidence="10" id="KW-0732">Signal</keyword>
<dbReference type="Proteomes" id="UP000886602">
    <property type="component" value="Unassembled WGS sequence"/>
</dbReference>
<sequence length="211" mass="22418">MIRTTALAVLMTVGLSVNAAEEMKIKPDLAKAKKTAETVCIACHGADGNSPTSANPILAGQGSEYLFKQLMNFKSVDGKPALRNNAIMGGMTAALSTEDMQGLALYFSQQKLKPSTATDEKLVAAGQSLWRKGDFERGIPACAGCHGPAGAGVPAQFPSLAGQYADYTEAQLKGFRSEERANDPEKMMRSIAEKLSDKQIKALAEYTAGLR</sequence>
<evidence type="ECO:0000256" key="2">
    <source>
        <dbReference type="ARBA" id="ARBA00022448"/>
    </source>
</evidence>
<dbReference type="PIRSF" id="PIRSF000005">
    <property type="entry name" value="Cytochrome_c4"/>
    <property type="match status" value="1"/>
</dbReference>
<dbReference type="InterPro" id="IPR036909">
    <property type="entry name" value="Cyt_c-like_dom_sf"/>
</dbReference>
<evidence type="ECO:0000256" key="4">
    <source>
        <dbReference type="ARBA" id="ARBA00022723"/>
    </source>
</evidence>
<feature type="binding site" description="covalent" evidence="8">
    <location>
        <position position="40"/>
    </location>
    <ligand>
        <name>heme c</name>
        <dbReference type="ChEBI" id="CHEBI:61717"/>
        <label>1</label>
    </ligand>
</feature>
<evidence type="ECO:0000256" key="9">
    <source>
        <dbReference type="PIRSR" id="PIRSR000005-2"/>
    </source>
</evidence>
<evidence type="ECO:0000313" key="12">
    <source>
        <dbReference type="EMBL" id="MBK7423495.1"/>
    </source>
</evidence>
<dbReference type="PANTHER" id="PTHR33751:SF9">
    <property type="entry name" value="CYTOCHROME C4"/>
    <property type="match status" value="1"/>
</dbReference>
<feature type="domain" description="Cytochrome c" evidence="11">
    <location>
        <begin position="121"/>
        <end position="211"/>
    </location>
</feature>
<feature type="domain" description="Cytochrome c" evidence="11">
    <location>
        <begin position="27"/>
        <end position="111"/>
    </location>
</feature>
<evidence type="ECO:0000259" key="11">
    <source>
        <dbReference type="PROSITE" id="PS51007"/>
    </source>
</evidence>
<keyword evidence="6" id="KW-0249">Electron transport</keyword>
<feature type="binding site" description="covalent" evidence="8">
    <location>
        <position position="145"/>
    </location>
    <ligand>
        <name>heme c</name>
        <dbReference type="ChEBI" id="CHEBI:61717"/>
        <label>2</label>
    </ligand>
</feature>
<reference evidence="12" key="1">
    <citation type="submission" date="2020-10" db="EMBL/GenBank/DDBJ databases">
        <title>Connecting structure to function with the recovery of over 1000 high-quality activated sludge metagenome-assembled genomes encoding full-length rRNA genes using long-read sequencing.</title>
        <authorList>
            <person name="Singleton C.M."/>
            <person name="Petriglieri F."/>
            <person name="Kristensen J.M."/>
            <person name="Kirkegaard R.H."/>
            <person name="Michaelsen T.Y."/>
            <person name="Andersen M.H."/>
            <person name="Karst S.M."/>
            <person name="Dueholm M.S."/>
            <person name="Nielsen P.H."/>
            <person name="Albertsen M."/>
        </authorList>
    </citation>
    <scope>NUCLEOTIDE SEQUENCE</scope>
    <source>
        <strain evidence="12">EsbW_18-Q3-R4-48_MAXAC.044</strain>
    </source>
</reference>
<dbReference type="InterPro" id="IPR050597">
    <property type="entry name" value="Cytochrome_c_Oxidase_Subunit"/>
</dbReference>
<feature type="binding site" description="axial binding residue" evidence="9">
    <location>
        <position position="44"/>
    </location>
    <ligand>
        <name>heme c</name>
        <dbReference type="ChEBI" id="CHEBI:61717"/>
        <label>1</label>
    </ligand>
    <ligandPart>
        <name>Fe</name>
        <dbReference type="ChEBI" id="CHEBI:18248"/>
    </ligandPart>
</feature>
<dbReference type="InterPro" id="IPR009056">
    <property type="entry name" value="Cyt_c-like_dom"/>
</dbReference>
<keyword evidence="4 9" id="KW-0479">Metal-binding</keyword>
<dbReference type="GO" id="GO:0042597">
    <property type="term" value="C:periplasmic space"/>
    <property type="evidence" value="ECO:0007669"/>
    <property type="project" value="UniProtKB-SubCell"/>
</dbReference>
<dbReference type="PANTHER" id="PTHR33751">
    <property type="entry name" value="CBB3-TYPE CYTOCHROME C OXIDASE SUBUNIT FIXP"/>
    <property type="match status" value="1"/>
</dbReference>
<dbReference type="GO" id="GO:0020037">
    <property type="term" value="F:heme binding"/>
    <property type="evidence" value="ECO:0007669"/>
    <property type="project" value="InterPro"/>
</dbReference>
<keyword evidence="2" id="KW-0813">Transport</keyword>
<dbReference type="GO" id="GO:0009055">
    <property type="term" value="F:electron transfer activity"/>
    <property type="evidence" value="ECO:0007669"/>
    <property type="project" value="InterPro"/>
</dbReference>
<evidence type="ECO:0000256" key="10">
    <source>
        <dbReference type="SAM" id="SignalP"/>
    </source>
</evidence>
<feature type="chain" id="PRO_5039456869" evidence="10">
    <location>
        <begin position="20"/>
        <end position="211"/>
    </location>
</feature>
<organism evidence="12 13">
    <name type="scientific">Candidatus Propionivibrio dominans</name>
    <dbReference type="NCBI Taxonomy" id="2954373"/>
    <lineage>
        <taxon>Bacteria</taxon>
        <taxon>Pseudomonadati</taxon>
        <taxon>Pseudomonadota</taxon>
        <taxon>Betaproteobacteria</taxon>
        <taxon>Rhodocyclales</taxon>
        <taxon>Rhodocyclaceae</taxon>
        <taxon>Propionivibrio</taxon>
    </lineage>
</organism>
<dbReference type="Pfam" id="PF00034">
    <property type="entry name" value="Cytochrom_C"/>
    <property type="match status" value="2"/>
</dbReference>
<feature type="binding site" description="covalent" evidence="8">
    <location>
        <position position="43"/>
    </location>
    <ligand>
        <name>heme c</name>
        <dbReference type="ChEBI" id="CHEBI:61717"/>
        <label>1</label>
    </ligand>
</feature>
<evidence type="ECO:0000256" key="7">
    <source>
        <dbReference type="ARBA" id="ARBA00023004"/>
    </source>
</evidence>
<evidence type="ECO:0000256" key="1">
    <source>
        <dbReference type="ARBA" id="ARBA00004418"/>
    </source>
</evidence>
<comment type="PTM">
    <text evidence="8">Binds 2 heme c groups covalently per subunit.</text>
</comment>
<comment type="caution">
    <text evidence="12">The sequence shown here is derived from an EMBL/GenBank/DDBJ whole genome shotgun (WGS) entry which is preliminary data.</text>
</comment>
<gene>
    <name evidence="12" type="ORF">IPJ48_10555</name>
</gene>
<dbReference type="Gene3D" id="1.10.760.10">
    <property type="entry name" value="Cytochrome c-like domain"/>
    <property type="match status" value="2"/>
</dbReference>
<protein>
    <submittedName>
        <fullName evidence="12">Cytochrome c4</fullName>
    </submittedName>
</protein>
<feature type="binding site" description="axial binding residue" evidence="9">
    <location>
        <position position="146"/>
    </location>
    <ligand>
        <name>heme c</name>
        <dbReference type="ChEBI" id="CHEBI:61717"/>
        <label>2</label>
    </ligand>
    <ligandPart>
        <name>Fe</name>
        <dbReference type="ChEBI" id="CHEBI:18248"/>
    </ligandPart>
</feature>
<evidence type="ECO:0000256" key="8">
    <source>
        <dbReference type="PIRSR" id="PIRSR000005-1"/>
    </source>
</evidence>
<accession>A0A9D7FEA2</accession>
<comment type="subcellular location">
    <subcellularLocation>
        <location evidence="1">Periplasm</location>
    </subcellularLocation>
</comment>
<dbReference type="AlphaFoldDB" id="A0A9D7FEA2"/>
<keyword evidence="3 8" id="KW-0349">Heme</keyword>
<dbReference type="InterPro" id="IPR024167">
    <property type="entry name" value="Cytochrome_c4-like"/>
</dbReference>
<feature type="binding site" description="covalent" evidence="8">
    <location>
        <position position="142"/>
    </location>
    <ligand>
        <name>heme c</name>
        <dbReference type="ChEBI" id="CHEBI:61717"/>
        <label>2</label>
    </ligand>
</feature>
<keyword evidence="5" id="KW-0574">Periplasm</keyword>
<evidence type="ECO:0000256" key="5">
    <source>
        <dbReference type="ARBA" id="ARBA00022764"/>
    </source>
</evidence>
<name>A0A9D7FEA2_9RHOO</name>
<dbReference type="EMBL" id="JADJNC010000015">
    <property type="protein sequence ID" value="MBK7423495.1"/>
    <property type="molecule type" value="Genomic_DNA"/>
</dbReference>
<feature type="signal peptide" evidence="10">
    <location>
        <begin position="1"/>
        <end position="19"/>
    </location>
</feature>
<feature type="binding site" description="axial binding residue" evidence="9">
    <location>
        <position position="88"/>
    </location>
    <ligand>
        <name>heme c</name>
        <dbReference type="ChEBI" id="CHEBI:61717"/>
        <label>1</label>
    </ligand>
    <ligandPart>
        <name>Fe</name>
        <dbReference type="ChEBI" id="CHEBI:18248"/>
    </ligandPart>
</feature>
<dbReference type="GO" id="GO:0005506">
    <property type="term" value="F:iron ion binding"/>
    <property type="evidence" value="ECO:0007669"/>
    <property type="project" value="InterPro"/>
</dbReference>